<evidence type="ECO:0000313" key="3">
    <source>
        <dbReference type="Proteomes" id="UP000784294"/>
    </source>
</evidence>
<name>A0A448WHA1_9PLAT</name>
<keyword evidence="3" id="KW-1185">Reference proteome</keyword>
<dbReference type="EMBL" id="CAAALY010012249">
    <property type="protein sequence ID" value="VEL11587.1"/>
    <property type="molecule type" value="Genomic_DNA"/>
</dbReference>
<dbReference type="AlphaFoldDB" id="A0A448WHA1"/>
<dbReference type="Proteomes" id="UP000784294">
    <property type="component" value="Unassembled WGS sequence"/>
</dbReference>
<feature type="compositionally biased region" description="Basic residues" evidence="1">
    <location>
        <begin position="1"/>
        <end position="11"/>
    </location>
</feature>
<accession>A0A448WHA1</accession>
<sequence>MTPRITKRQRNRNAAPSISQLTTSLSLQNSHEQDGDSDSVGCRSSWLFEEGTFMEQIGKNNSVSTEC</sequence>
<reference evidence="2" key="1">
    <citation type="submission" date="2018-11" db="EMBL/GenBank/DDBJ databases">
        <authorList>
            <consortium name="Pathogen Informatics"/>
        </authorList>
    </citation>
    <scope>NUCLEOTIDE SEQUENCE</scope>
</reference>
<feature type="compositionally biased region" description="Low complexity" evidence="1">
    <location>
        <begin position="19"/>
        <end position="28"/>
    </location>
</feature>
<protein>
    <submittedName>
        <fullName evidence="2">Uncharacterized protein</fullName>
    </submittedName>
</protein>
<feature type="region of interest" description="Disordered" evidence="1">
    <location>
        <begin position="1"/>
        <end position="41"/>
    </location>
</feature>
<evidence type="ECO:0000256" key="1">
    <source>
        <dbReference type="SAM" id="MobiDB-lite"/>
    </source>
</evidence>
<evidence type="ECO:0000313" key="2">
    <source>
        <dbReference type="EMBL" id="VEL11587.1"/>
    </source>
</evidence>
<comment type="caution">
    <text evidence="2">The sequence shown here is derived from an EMBL/GenBank/DDBJ whole genome shotgun (WGS) entry which is preliminary data.</text>
</comment>
<gene>
    <name evidence="2" type="ORF">PXEA_LOCUS5027</name>
</gene>
<proteinExistence type="predicted"/>
<organism evidence="2 3">
    <name type="scientific">Protopolystoma xenopodis</name>
    <dbReference type="NCBI Taxonomy" id="117903"/>
    <lineage>
        <taxon>Eukaryota</taxon>
        <taxon>Metazoa</taxon>
        <taxon>Spiralia</taxon>
        <taxon>Lophotrochozoa</taxon>
        <taxon>Platyhelminthes</taxon>
        <taxon>Monogenea</taxon>
        <taxon>Polyopisthocotylea</taxon>
        <taxon>Polystomatidea</taxon>
        <taxon>Polystomatidae</taxon>
        <taxon>Protopolystoma</taxon>
    </lineage>
</organism>